<evidence type="ECO:0000313" key="1">
    <source>
        <dbReference type="EMBL" id="NRT21036.1"/>
    </source>
</evidence>
<protein>
    <submittedName>
        <fullName evidence="1">Uncharacterized protein</fullName>
    </submittedName>
</protein>
<accession>A0ABX2FX54</accession>
<proteinExistence type="predicted"/>
<sequence>METIMLITGSSESLPYFKQTIGDALPKSTVTDQGDPTVGFIVQNAGSNRLYVDYCGNDLISIGWNESEIDWISQQFPAEYYAYSIQYRTINTVKKILVRIANSDQILVDNDCGQLMKGTDFVTEIINNPEWNWLKDLSKQ</sequence>
<reference evidence="1 2" key="1">
    <citation type="submission" date="2020-05" db="EMBL/GenBank/DDBJ databases">
        <title>Genomic Encyclopedia of Type Strains, Phase IV (KMG-V): Genome sequencing to study the core and pangenomes of soil and plant-associated prokaryotes.</title>
        <authorList>
            <person name="Whitman W."/>
        </authorList>
    </citation>
    <scope>NUCLEOTIDE SEQUENCE [LARGE SCALE GENOMIC DNA]</scope>
    <source>
        <strain evidence="1 2">9A</strain>
    </source>
</reference>
<dbReference type="Proteomes" id="UP000779507">
    <property type="component" value="Unassembled WGS sequence"/>
</dbReference>
<dbReference type="EMBL" id="JABSNP010000024">
    <property type="protein sequence ID" value="NRT21036.1"/>
    <property type="molecule type" value="Genomic_DNA"/>
</dbReference>
<name>A0ABX2FX54_9BACT</name>
<dbReference type="RefSeq" id="WP_173811795.1">
    <property type="nucleotide sequence ID" value="NZ_JABSNP010000024.1"/>
</dbReference>
<evidence type="ECO:0000313" key="2">
    <source>
        <dbReference type="Proteomes" id="UP000779507"/>
    </source>
</evidence>
<organism evidence="1 2">
    <name type="scientific">Hymenobacter caeli</name>
    <dbReference type="NCBI Taxonomy" id="2735894"/>
    <lineage>
        <taxon>Bacteria</taxon>
        <taxon>Pseudomonadati</taxon>
        <taxon>Bacteroidota</taxon>
        <taxon>Cytophagia</taxon>
        <taxon>Cytophagales</taxon>
        <taxon>Hymenobacteraceae</taxon>
        <taxon>Hymenobacter</taxon>
    </lineage>
</organism>
<gene>
    <name evidence="1" type="ORF">HNP98_003881</name>
</gene>
<comment type="caution">
    <text evidence="1">The sequence shown here is derived from an EMBL/GenBank/DDBJ whole genome shotgun (WGS) entry which is preliminary data.</text>
</comment>
<keyword evidence="2" id="KW-1185">Reference proteome</keyword>